<dbReference type="PANTHER" id="PTHR43677">
    <property type="entry name" value="SHORT-CHAIN DEHYDROGENASE/REDUCTASE"/>
    <property type="match status" value="1"/>
</dbReference>
<evidence type="ECO:0000313" key="2">
    <source>
        <dbReference type="EMBL" id="EIE25312.1"/>
    </source>
</evidence>
<dbReference type="eggNOG" id="KOG1196">
    <property type="taxonomic scope" value="Eukaryota"/>
</dbReference>
<dbReference type="SMART" id="SM00829">
    <property type="entry name" value="PKS_ER"/>
    <property type="match status" value="1"/>
</dbReference>
<gene>
    <name evidence="2" type="ORF">COCSUDRAFT_46666</name>
</gene>
<dbReference type="PANTHER" id="PTHR43677:SF3">
    <property type="entry name" value="PROSTAGLANDIN REDUCTASE 3"/>
    <property type="match status" value="1"/>
</dbReference>
<reference evidence="2 3" key="1">
    <citation type="journal article" date="2012" name="Genome Biol.">
        <title>The genome of the polar eukaryotic microalga coccomyxa subellipsoidea reveals traits of cold adaptation.</title>
        <authorList>
            <person name="Blanc G."/>
            <person name="Agarkova I."/>
            <person name="Grimwood J."/>
            <person name="Kuo A."/>
            <person name="Brueggeman A."/>
            <person name="Dunigan D."/>
            <person name="Gurnon J."/>
            <person name="Ladunga I."/>
            <person name="Lindquist E."/>
            <person name="Lucas S."/>
            <person name="Pangilinan J."/>
            <person name="Proschold T."/>
            <person name="Salamov A."/>
            <person name="Schmutz J."/>
            <person name="Weeks D."/>
            <person name="Yamada T."/>
            <person name="Claverie J.M."/>
            <person name="Grigoriev I."/>
            <person name="Van Etten J."/>
            <person name="Lomsadze A."/>
            <person name="Borodovsky M."/>
        </authorList>
    </citation>
    <scope>NUCLEOTIDE SEQUENCE [LARGE SCALE GENOMIC DNA]</scope>
    <source>
        <strain evidence="2 3">C-169</strain>
    </source>
</reference>
<dbReference type="InterPro" id="IPR020843">
    <property type="entry name" value="ER"/>
</dbReference>
<dbReference type="InterPro" id="IPR051397">
    <property type="entry name" value="Zn-ADH-like_protein"/>
</dbReference>
<dbReference type="Pfam" id="PF08240">
    <property type="entry name" value="ADH_N"/>
    <property type="match status" value="1"/>
</dbReference>
<evidence type="ECO:0000313" key="3">
    <source>
        <dbReference type="Proteomes" id="UP000007264"/>
    </source>
</evidence>
<dbReference type="Gene3D" id="3.90.180.10">
    <property type="entry name" value="Medium-chain alcohol dehydrogenases, catalytic domain"/>
    <property type="match status" value="1"/>
</dbReference>
<dbReference type="InterPro" id="IPR013154">
    <property type="entry name" value="ADH-like_N"/>
</dbReference>
<accession>I0Z3U3</accession>
<dbReference type="Pfam" id="PF00107">
    <property type="entry name" value="ADH_zinc_N"/>
    <property type="match status" value="1"/>
</dbReference>
<feature type="domain" description="Enoyl reductase (ER)" evidence="1">
    <location>
        <begin position="24"/>
        <end position="358"/>
    </location>
</feature>
<keyword evidence="3" id="KW-1185">Reference proteome</keyword>
<proteinExistence type="predicted"/>
<dbReference type="STRING" id="574566.I0Z3U3"/>
<dbReference type="Proteomes" id="UP000007264">
    <property type="component" value="Unassembled WGS sequence"/>
</dbReference>
<dbReference type="RefSeq" id="XP_005649856.1">
    <property type="nucleotide sequence ID" value="XM_005649799.1"/>
</dbReference>
<dbReference type="Gene3D" id="3.40.50.720">
    <property type="entry name" value="NAD(P)-binding Rossmann-like Domain"/>
    <property type="match status" value="1"/>
</dbReference>
<dbReference type="SUPFAM" id="SSF50129">
    <property type="entry name" value="GroES-like"/>
    <property type="match status" value="1"/>
</dbReference>
<dbReference type="SUPFAM" id="SSF51735">
    <property type="entry name" value="NAD(P)-binding Rossmann-fold domains"/>
    <property type="match status" value="1"/>
</dbReference>
<protein>
    <submittedName>
        <fullName evidence="2">NAD(P)-binding protein</fullName>
    </submittedName>
</protein>
<dbReference type="AlphaFoldDB" id="I0Z3U3"/>
<dbReference type="EMBL" id="AGSI01000004">
    <property type="protein sequence ID" value="EIE25312.1"/>
    <property type="molecule type" value="Genomic_DNA"/>
</dbReference>
<organism evidence="2 3">
    <name type="scientific">Coccomyxa subellipsoidea (strain C-169)</name>
    <name type="common">Green microalga</name>
    <dbReference type="NCBI Taxonomy" id="574566"/>
    <lineage>
        <taxon>Eukaryota</taxon>
        <taxon>Viridiplantae</taxon>
        <taxon>Chlorophyta</taxon>
        <taxon>core chlorophytes</taxon>
        <taxon>Trebouxiophyceae</taxon>
        <taxon>Trebouxiophyceae incertae sedis</taxon>
        <taxon>Coccomyxaceae</taxon>
        <taxon>Coccomyxa</taxon>
        <taxon>Coccomyxa subellipsoidea</taxon>
    </lineage>
</organism>
<dbReference type="InterPro" id="IPR011032">
    <property type="entry name" value="GroES-like_sf"/>
</dbReference>
<evidence type="ECO:0000259" key="1">
    <source>
        <dbReference type="SMART" id="SM00829"/>
    </source>
</evidence>
<dbReference type="GO" id="GO:0005739">
    <property type="term" value="C:mitochondrion"/>
    <property type="evidence" value="ECO:0007669"/>
    <property type="project" value="TreeGrafter"/>
</dbReference>
<name>I0Z3U3_COCSC</name>
<sequence>MANSTETCLPATLRRLIGRKVGPSFRSVAEIEEVPLEQPGHDQVLLRIAYAGVNGGCETFRCRGSSYTPFAANQKAEKFVLGAEASGTVVAVGEGVETLKVGDAVTCSGSGGFAEYITTSQRSCFPVKEASAEAVVLTLSGLTAAVALKATGGPLKAGERALVTAAGGATGHMGVQLALLAGCHVVAVCGSEAKAKRLRDLGVHRVINYREEDVGEVLRSEYPEGIDVAYEGVGGPLRDAVLDNLSKRGRMLVVGYISEYPHVKPDDGEAEGRRGLPPAQELFWQGKTVHIGDQTVYGNVWSGAKRQDIPAFRRELFDLHEEGRLQAWVDSRRFHGVEQVSDAIEYMLTGQAVGKVIVSF</sequence>
<dbReference type="InterPro" id="IPR036291">
    <property type="entry name" value="NAD(P)-bd_dom_sf"/>
</dbReference>
<dbReference type="KEGG" id="csl:COCSUDRAFT_46666"/>
<dbReference type="InterPro" id="IPR013149">
    <property type="entry name" value="ADH-like_C"/>
</dbReference>
<dbReference type="GeneID" id="17043314"/>
<dbReference type="GO" id="GO:0016491">
    <property type="term" value="F:oxidoreductase activity"/>
    <property type="evidence" value="ECO:0007669"/>
    <property type="project" value="InterPro"/>
</dbReference>
<dbReference type="OrthoDB" id="48317at2759"/>
<comment type="caution">
    <text evidence="2">The sequence shown here is derived from an EMBL/GenBank/DDBJ whole genome shotgun (WGS) entry which is preliminary data.</text>
</comment>